<comment type="caution">
    <text evidence="1">The sequence shown here is derived from an EMBL/GenBank/DDBJ whole genome shotgun (WGS) entry which is preliminary data.</text>
</comment>
<organism evidence="1 2">
    <name type="scientific">Cryptosporidium xiaoi</name>
    <dbReference type="NCBI Taxonomy" id="659607"/>
    <lineage>
        <taxon>Eukaryota</taxon>
        <taxon>Sar</taxon>
        <taxon>Alveolata</taxon>
        <taxon>Apicomplexa</taxon>
        <taxon>Conoidasida</taxon>
        <taxon>Coccidia</taxon>
        <taxon>Eucoccidiorida</taxon>
        <taxon>Eimeriorina</taxon>
        <taxon>Cryptosporidiidae</taxon>
        <taxon>Cryptosporidium</taxon>
    </lineage>
</organism>
<gene>
    <name evidence="1" type="ORF">RS030_142168</name>
</gene>
<dbReference type="Proteomes" id="UP001311799">
    <property type="component" value="Unassembled WGS sequence"/>
</dbReference>
<proteinExistence type="predicted"/>
<reference evidence="1 2" key="1">
    <citation type="submission" date="2023-10" db="EMBL/GenBank/DDBJ databases">
        <title>Comparative genomics analysis reveals potential genetic determinants of host preference in Cryptosporidium xiaoi.</title>
        <authorList>
            <person name="Xiao L."/>
            <person name="Li J."/>
        </authorList>
    </citation>
    <scope>NUCLEOTIDE SEQUENCE [LARGE SCALE GENOMIC DNA]</scope>
    <source>
        <strain evidence="1 2">52996</strain>
    </source>
</reference>
<sequence>MRMIELLINQIFHITKKTCCLDETNAADELNFQEQNIYSSYFTENNRTSIGSEVIDRNLFVARNEDEEYIELCRNNKLFGYPVSLKGYVGGENLINNRIVFDHLDIDFNNNYKIMDTKGTGCKINHEITDGTNTDKSGVIVLPKSCIVTKQAPVIPTSSKDTIQKTEPKPNTEKQNLIDKTAGGEINFDDLSFNKDKHELIDNILEKVKETVEEHENDAAIHDYAKKDTQITKDLISSKLNSIITKSSELLSSEINLPKLRVQDHSPKLASHSVHSEAISPPTSNPISITLQENQTRADSLKLTTYGAYLLGL</sequence>
<name>A0AAV9Y108_9CRYT</name>
<keyword evidence="2" id="KW-1185">Reference proteome</keyword>
<evidence type="ECO:0000313" key="2">
    <source>
        <dbReference type="Proteomes" id="UP001311799"/>
    </source>
</evidence>
<accession>A0AAV9Y108</accession>
<dbReference type="EMBL" id="JAWDEY010000005">
    <property type="protein sequence ID" value="KAK6590632.1"/>
    <property type="molecule type" value="Genomic_DNA"/>
</dbReference>
<protein>
    <submittedName>
        <fullName evidence="1">Uncharacterized protein</fullName>
    </submittedName>
</protein>
<evidence type="ECO:0000313" key="1">
    <source>
        <dbReference type="EMBL" id="KAK6590632.1"/>
    </source>
</evidence>
<dbReference type="AlphaFoldDB" id="A0AAV9Y108"/>